<keyword evidence="2" id="KW-1185">Reference proteome</keyword>
<dbReference type="EMBL" id="QNRK01000007">
    <property type="protein sequence ID" value="RBP15897.1"/>
    <property type="molecule type" value="Genomic_DNA"/>
</dbReference>
<name>A0A366FMR1_9HYPH</name>
<protein>
    <submittedName>
        <fullName evidence="1">Uncharacterized protein</fullName>
    </submittedName>
</protein>
<dbReference type="Proteomes" id="UP000253529">
    <property type="component" value="Unassembled WGS sequence"/>
</dbReference>
<dbReference type="AlphaFoldDB" id="A0A366FMR1"/>
<evidence type="ECO:0000313" key="2">
    <source>
        <dbReference type="Proteomes" id="UP000253529"/>
    </source>
</evidence>
<evidence type="ECO:0000313" key="1">
    <source>
        <dbReference type="EMBL" id="RBP15897.1"/>
    </source>
</evidence>
<sequence>MKTTSAPPEFLRLGSCFIQDDADWGMNNFPEWAKQAIVLTHLPPAKISSLKAFIDEILSSPNDAFVDRMWNSMGAPMQVHVRGDKTASTRGLTRGWFKTIRELLDTVKVTSFEGKR</sequence>
<comment type="caution">
    <text evidence="1">The sequence shown here is derived from an EMBL/GenBank/DDBJ whole genome shotgun (WGS) entry which is preliminary data.</text>
</comment>
<gene>
    <name evidence="1" type="ORF">DFR50_107167</name>
</gene>
<reference evidence="1 2" key="1">
    <citation type="submission" date="2018-06" db="EMBL/GenBank/DDBJ databases">
        <title>Genomic Encyclopedia of Type Strains, Phase IV (KMG-IV): sequencing the most valuable type-strain genomes for metagenomic binning, comparative biology and taxonomic classification.</title>
        <authorList>
            <person name="Goeker M."/>
        </authorList>
    </citation>
    <scope>NUCLEOTIDE SEQUENCE [LARGE SCALE GENOMIC DNA]</scope>
    <source>
        <strain evidence="1 2">DSM 24875</strain>
    </source>
</reference>
<dbReference type="RefSeq" id="WP_147262693.1">
    <property type="nucleotide sequence ID" value="NZ_QNRK01000007.1"/>
</dbReference>
<accession>A0A366FMR1</accession>
<organism evidence="1 2">
    <name type="scientific">Roseiarcus fermentans</name>
    <dbReference type="NCBI Taxonomy" id="1473586"/>
    <lineage>
        <taxon>Bacteria</taxon>
        <taxon>Pseudomonadati</taxon>
        <taxon>Pseudomonadota</taxon>
        <taxon>Alphaproteobacteria</taxon>
        <taxon>Hyphomicrobiales</taxon>
        <taxon>Roseiarcaceae</taxon>
        <taxon>Roseiarcus</taxon>
    </lineage>
</organism>
<proteinExistence type="predicted"/>